<dbReference type="Pfam" id="PF00535">
    <property type="entry name" value="Glycos_transf_2"/>
    <property type="match status" value="1"/>
</dbReference>
<organism evidence="2">
    <name type="scientific">freshwater metagenome</name>
    <dbReference type="NCBI Taxonomy" id="449393"/>
    <lineage>
        <taxon>unclassified sequences</taxon>
        <taxon>metagenomes</taxon>
        <taxon>ecological metagenomes</taxon>
    </lineage>
</organism>
<proteinExistence type="predicted"/>
<sequence>MQYKDPIISVCIPTHNGSKHIAETIKSVLNQTFQEFEIVVSDNGSTDDTVQIIKDFSDPRITKIDCLPPVSPADNWNNAVRLAGAGLIKLLCQDDVIFADCLEKEVKALSESANSDCSFCFHTRNLITENGRHVWDPIKSSFRAGKYSINELLPRIVRSGGNPIGQPMAVTFRSESFQKASPFMGEFVIDLDMWVKLLETGHGLALGEVLSAFRVNGDSWGIELSKKQFRMMYDFNLQMRSKHPNIVTKLDSQKGRLKCFVRTFARRFASRWVFRN</sequence>
<gene>
    <name evidence="2" type="ORF">UFOPK1353_00956</name>
    <name evidence="3" type="ORF">UFOPK2292_01341</name>
</gene>
<dbReference type="PANTHER" id="PTHR22916:SF3">
    <property type="entry name" value="UDP-GLCNAC:BETAGAL BETA-1,3-N-ACETYLGLUCOSAMINYLTRANSFERASE-LIKE PROTEIN 1"/>
    <property type="match status" value="1"/>
</dbReference>
<dbReference type="InterPro" id="IPR029044">
    <property type="entry name" value="Nucleotide-diphossugar_trans"/>
</dbReference>
<feature type="domain" description="Glycosyltransferase 2-like" evidence="1">
    <location>
        <begin position="9"/>
        <end position="145"/>
    </location>
</feature>
<dbReference type="Gene3D" id="3.90.550.10">
    <property type="entry name" value="Spore Coat Polysaccharide Biosynthesis Protein SpsA, Chain A"/>
    <property type="match status" value="1"/>
</dbReference>
<dbReference type="EMBL" id="CAEZWU010000250">
    <property type="protein sequence ID" value="CAB4679730.1"/>
    <property type="molecule type" value="Genomic_DNA"/>
</dbReference>
<evidence type="ECO:0000313" key="2">
    <source>
        <dbReference type="EMBL" id="CAB4541543.1"/>
    </source>
</evidence>
<dbReference type="GO" id="GO:0016758">
    <property type="term" value="F:hexosyltransferase activity"/>
    <property type="evidence" value="ECO:0007669"/>
    <property type="project" value="UniProtKB-ARBA"/>
</dbReference>
<dbReference type="AlphaFoldDB" id="A0A6J6BT56"/>
<evidence type="ECO:0000313" key="3">
    <source>
        <dbReference type="EMBL" id="CAB4679730.1"/>
    </source>
</evidence>
<protein>
    <submittedName>
        <fullName evidence="2">Unannotated protein</fullName>
    </submittedName>
</protein>
<evidence type="ECO:0000259" key="1">
    <source>
        <dbReference type="Pfam" id="PF00535"/>
    </source>
</evidence>
<dbReference type="EMBL" id="CAEZSE010000171">
    <property type="protein sequence ID" value="CAB4541543.1"/>
    <property type="molecule type" value="Genomic_DNA"/>
</dbReference>
<name>A0A6J6BT56_9ZZZZ</name>
<accession>A0A6J6BT56</accession>
<dbReference type="SUPFAM" id="SSF53448">
    <property type="entry name" value="Nucleotide-diphospho-sugar transferases"/>
    <property type="match status" value="1"/>
</dbReference>
<reference evidence="2" key="1">
    <citation type="submission" date="2020-05" db="EMBL/GenBank/DDBJ databases">
        <authorList>
            <person name="Chiriac C."/>
            <person name="Salcher M."/>
            <person name="Ghai R."/>
            <person name="Kavagutti S V."/>
        </authorList>
    </citation>
    <scope>NUCLEOTIDE SEQUENCE</scope>
</reference>
<dbReference type="InterPro" id="IPR001173">
    <property type="entry name" value="Glyco_trans_2-like"/>
</dbReference>
<dbReference type="PANTHER" id="PTHR22916">
    <property type="entry name" value="GLYCOSYLTRANSFERASE"/>
    <property type="match status" value="1"/>
</dbReference>